<proteinExistence type="predicted"/>
<reference evidence="1" key="1">
    <citation type="journal article" date="2012" name="Science">
        <title>Fermentation, hydrogen, and sulfur metabolism in multiple uncultivated bacterial phyla.</title>
        <authorList>
            <person name="Wrighton K.C."/>
            <person name="Thomas B.C."/>
            <person name="Sharon I."/>
            <person name="Miller C.S."/>
            <person name="Castelle C.J."/>
            <person name="VerBerkmoes N.C."/>
            <person name="Wilkins M.J."/>
            <person name="Hettich R.L."/>
            <person name="Lipton M.S."/>
            <person name="Williams K.H."/>
            <person name="Long P.E."/>
            <person name="Banfield J.F."/>
        </authorList>
    </citation>
    <scope>NUCLEOTIDE SEQUENCE [LARGE SCALE GENOMIC DNA]</scope>
</reference>
<protein>
    <submittedName>
        <fullName evidence="1">Uncharacterized protein</fullName>
    </submittedName>
</protein>
<sequence length="30" mass="3423">MRDSNSRPLGPKPSALAIWANPRLDLNWMD</sequence>
<feature type="non-terminal residue" evidence="1">
    <location>
        <position position="30"/>
    </location>
</feature>
<organism evidence="1">
    <name type="scientific">uncultured bacterium</name>
    <name type="common">gcode 4</name>
    <dbReference type="NCBI Taxonomy" id="1234023"/>
    <lineage>
        <taxon>Bacteria</taxon>
        <taxon>environmental samples</taxon>
    </lineage>
</organism>
<dbReference type="EMBL" id="AMFJ01036011">
    <property type="protein sequence ID" value="EKD25669.1"/>
    <property type="molecule type" value="Genomic_DNA"/>
</dbReference>
<comment type="caution">
    <text evidence="1">The sequence shown here is derived from an EMBL/GenBank/DDBJ whole genome shotgun (WGS) entry which is preliminary data.</text>
</comment>
<dbReference type="AntiFam" id="ANF00011">
    <property type="entry name" value="tRNA translation"/>
</dbReference>
<name>K1YK64_9BACT</name>
<evidence type="ECO:0000313" key="1">
    <source>
        <dbReference type="EMBL" id="EKD25669.1"/>
    </source>
</evidence>
<accession>K1YK64</accession>
<dbReference type="AlphaFoldDB" id="K1YK64"/>
<gene>
    <name evidence="1" type="ORF">ACD_80C00004G0001</name>
</gene>